<keyword evidence="3 6" id="KW-0238">DNA-binding</keyword>
<name>A0ABP7AWD2_9ACTN</name>
<dbReference type="Gene3D" id="1.10.260.40">
    <property type="entry name" value="lambda repressor-like DNA-binding domains"/>
    <property type="match status" value="1"/>
</dbReference>
<dbReference type="InterPro" id="IPR028082">
    <property type="entry name" value="Peripla_BP_I"/>
</dbReference>
<keyword evidence="1" id="KW-0678">Repressor</keyword>
<dbReference type="SUPFAM" id="SSF47413">
    <property type="entry name" value="lambda repressor-like DNA-binding domains"/>
    <property type="match status" value="1"/>
</dbReference>
<evidence type="ECO:0000256" key="1">
    <source>
        <dbReference type="ARBA" id="ARBA00022491"/>
    </source>
</evidence>
<evidence type="ECO:0000259" key="5">
    <source>
        <dbReference type="PROSITE" id="PS50932"/>
    </source>
</evidence>
<evidence type="ECO:0000313" key="7">
    <source>
        <dbReference type="Proteomes" id="UP001501490"/>
    </source>
</evidence>
<dbReference type="PANTHER" id="PTHR30146">
    <property type="entry name" value="LACI-RELATED TRANSCRIPTIONAL REPRESSOR"/>
    <property type="match status" value="1"/>
</dbReference>
<evidence type="ECO:0000256" key="2">
    <source>
        <dbReference type="ARBA" id="ARBA00023015"/>
    </source>
</evidence>
<dbReference type="SMART" id="SM00354">
    <property type="entry name" value="HTH_LACI"/>
    <property type="match status" value="1"/>
</dbReference>
<dbReference type="CDD" id="cd01392">
    <property type="entry name" value="HTH_LacI"/>
    <property type="match status" value="1"/>
</dbReference>
<dbReference type="InterPro" id="IPR010982">
    <property type="entry name" value="Lambda_DNA-bd_dom_sf"/>
</dbReference>
<feature type="domain" description="HTH lacI-type" evidence="5">
    <location>
        <begin position="1"/>
        <end position="52"/>
    </location>
</feature>
<dbReference type="PANTHER" id="PTHR30146:SF148">
    <property type="entry name" value="HTH-TYPE TRANSCRIPTIONAL REPRESSOR PURR-RELATED"/>
    <property type="match status" value="1"/>
</dbReference>
<organism evidence="6 7">
    <name type="scientific">Microlunatus ginsengisoli</name>
    <dbReference type="NCBI Taxonomy" id="363863"/>
    <lineage>
        <taxon>Bacteria</taxon>
        <taxon>Bacillati</taxon>
        <taxon>Actinomycetota</taxon>
        <taxon>Actinomycetes</taxon>
        <taxon>Propionibacteriales</taxon>
        <taxon>Propionibacteriaceae</taxon>
        <taxon>Microlunatus</taxon>
    </lineage>
</organism>
<comment type="caution">
    <text evidence="6">The sequence shown here is derived from an EMBL/GenBank/DDBJ whole genome shotgun (WGS) entry which is preliminary data.</text>
</comment>
<dbReference type="InterPro" id="IPR046335">
    <property type="entry name" value="LacI/GalR-like_sensor"/>
</dbReference>
<dbReference type="PROSITE" id="PS50932">
    <property type="entry name" value="HTH_LACI_2"/>
    <property type="match status" value="1"/>
</dbReference>
<evidence type="ECO:0000256" key="3">
    <source>
        <dbReference type="ARBA" id="ARBA00023125"/>
    </source>
</evidence>
<dbReference type="Gene3D" id="3.40.50.2300">
    <property type="match status" value="2"/>
</dbReference>
<dbReference type="SUPFAM" id="SSF53822">
    <property type="entry name" value="Periplasmic binding protein-like I"/>
    <property type="match status" value="1"/>
</dbReference>
<dbReference type="Proteomes" id="UP001501490">
    <property type="component" value="Unassembled WGS sequence"/>
</dbReference>
<evidence type="ECO:0000313" key="6">
    <source>
        <dbReference type="EMBL" id="GAA3641181.1"/>
    </source>
</evidence>
<protein>
    <submittedName>
        <fullName evidence="6">LacI family DNA-binding transcriptional regulator</fullName>
    </submittedName>
</protein>
<dbReference type="CDD" id="cd06288">
    <property type="entry name" value="PBP1_sucrose_transcription_regulator"/>
    <property type="match status" value="1"/>
</dbReference>
<keyword evidence="4" id="KW-0804">Transcription</keyword>
<dbReference type="Pfam" id="PF00356">
    <property type="entry name" value="LacI"/>
    <property type="match status" value="1"/>
</dbReference>
<dbReference type="EMBL" id="BAABAB010000051">
    <property type="protein sequence ID" value="GAA3641181.1"/>
    <property type="molecule type" value="Genomic_DNA"/>
</dbReference>
<dbReference type="RefSeq" id="WP_344809762.1">
    <property type="nucleotide sequence ID" value="NZ_BAABAB010000051.1"/>
</dbReference>
<reference evidence="7" key="1">
    <citation type="journal article" date="2019" name="Int. J. Syst. Evol. Microbiol.">
        <title>The Global Catalogue of Microorganisms (GCM) 10K type strain sequencing project: providing services to taxonomists for standard genome sequencing and annotation.</title>
        <authorList>
            <consortium name="The Broad Institute Genomics Platform"/>
            <consortium name="The Broad Institute Genome Sequencing Center for Infectious Disease"/>
            <person name="Wu L."/>
            <person name="Ma J."/>
        </authorList>
    </citation>
    <scope>NUCLEOTIDE SEQUENCE [LARGE SCALE GENOMIC DNA]</scope>
    <source>
        <strain evidence="7">JCM 16929</strain>
    </source>
</reference>
<gene>
    <name evidence="6" type="ORF">GCM10022236_49790</name>
</gene>
<evidence type="ECO:0000256" key="4">
    <source>
        <dbReference type="ARBA" id="ARBA00023163"/>
    </source>
</evidence>
<proteinExistence type="predicted"/>
<dbReference type="GO" id="GO:0003677">
    <property type="term" value="F:DNA binding"/>
    <property type="evidence" value="ECO:0007669"/>
    <property type="project" value="UniProtKB-KW"/>
</dbReference>
<sequence>MAERAGVSRTTVSFVLNGVENIAIPDETRDRVLQAAAELGFRPNPMARGLRGGRSNVLGLLTSDIVTTPYSVEIVKGAQDAAMARGKTLLIIDNGGSEVAAVDAVEHFLEWRVDGLIFAAEYHQPYTPPPAAAAAPAVLVNCFVPPSDADRYLLPTILPDDVQGGATATGALIEAGHTRIGYINGPSERFPASRERLRGYRDALRTAGIAADDSLVREGDWWQESGTRHAASLLDLPEPPTAIFCANDWMAMGAYETARDRGLRIPHDLAIVGFDNRTEIADHLRPGLTTVALPYRQMGARAVEVLLDPAGQTRGVTERMPCPLVRRASV</sequence>
<dbReference type="InterPro" id="IPR000843">
    <property type="entry name" value="HTH_LacI"/>
</dbReference>
<keyword evidence="7" id="KW-1185">Reference proteome</keyword>
<accession>A0ABP7AWD2</accession>
<dbReference type="Pfam" id="PF13377">
    <property type="entry name" value="Peripla_BP_3"/>
    <property type="match status" value="1"/>
</dbReference>
<keyword evidence="2" id="KW-0805">Transcription regulation</keyword>